<organism evidence="2 3">
    <name type="scientific">Capillimicrobium parvum</name>
    <dbReference type="NCBI Taxonomy" id="2884022"/>
    <lineage>
        <taxon>Bacteria</taxon>
        <taxon>Bacillati</taxon>
        <taxon>Actinomycetota</taxon>
        <taxon>Thermoleophilia</taxon>
        <taxon>Solirubrobacterales</taxon>
        <taxon>Capillimicrobiaceae</taxon>
        <taxon>Capillimicrobium</taxon>
    </lineage>
</organism>
<dbReference type="CDD" id="cd03311">
    <property type="entry name" value="CIMS_C_terminal_like"/>
    <property type="match status" value="1"/>
</dbReference>
<keyword evidence="3" id="KW-1185">Reference proteome</keyword>
<evidence type="ECO:0000259" key="1">
    <source>
        <dbReference type="Pfam" id="PF01717"/>
    </source>
</evidence>
<dbReference type="PANTHER" id="PTHR43844">
    <property type="entry name" value="METHIONINE SYNTHASE"/>
    <property type="match status" value="1"/>
</dbReference>
<dbReference type="Gene3D" id="3.20.20.210">
    <property type="match status" value="1"/>
</dbReference>
<reference evidence="2" key="1">
    <citation type="journal article" date="2022" name="Int. J. Syst. Evol. Microbiol.">
        <title>Pseudomonas aegrilactucae sp. nov. and Pseudomonas morbosilactucae sp. nov., pathogens causing bacterial rot of lettuce in Japan.</title>
        <authorList>
            <person name="Sawada H."/>
            <person name="Fujikawa T."/>
            <person name="Satou M."/>
        </authorList>
    </citation>
    <scope>NUCLEOTIDE SEQUENCE</scope>
    <source>
        <strain evidence="2">0166_1</strain>
    </source>
</reference>
<protein>
    <recommendedName>
        <fullName evidence="1">Cobalamin-independent methionine synthase MetE C-terminal/archaeal domain-containing protein</fullName>
    </recommendedName>
</protein>
<dbReference type="InterPro" id="IPR038071">
    <property type="entry name" value="UROD/MetE-like_sf"/>
</dbReference>
<dbReference type="Pfam" id="PF01717">
    <property type="entry name" value="Meth_synt_2"/>
    <property type="match status" value="1"/>
</dbReference>
<dbReference type="GO" id="GO:0008270">
    <property type="term" value="F:zinc ion binding"/>
    <property type="evidence" value="ECO:0007669"/>
    <property type="project" value="InterPro"/>
</dbReference>
<dbReference type="RefSeq" id="WP_259311398.1">
    <property type="nucleotide sequence ID" value="NZ_CP087164.1"/>
</dbReference>
<dbReference type="GO" id="GO:0009086">
    <property type="term" value="P:methionine biosynthetic process"/>
    <property type="evidence" value="ECO:0007669"/>
    <property type="project" value="InterPro"/>
</dbReference>
<evidence type="ECO:0000313" key="2">
    <source>
        <dbReference type="EMBL" id="UGS37342.1"/>
    </source>
</evidence>
<dbReference type="SUPFAM" id="SSF51726">
    <property type="entry name" value="UROD/MetE-like"/>
    <property type="match status" value="1"/>
</dbReference>
<evidence type="ECO:0000313" key="3">
    <source>
        <dbReference type="Proteomes" id="UP001162834"/>
    </source>
</evidence>
<dbReference type="AlphaFoldDB" id="A0A9E6Y0F0"/>
<feature type="domain" description="Cobalamin-independent methionine synthase MetE C-terminal/archaeal" evidence="1">
    <location>
        <begin position="51"/>
        <end position="352"/>
    </location>
</feature>
<name>A0A9E6Y0F0_9ACTN</name>
<dbReference type="PANTHER" id="PTHR43844:SF1">
    <property type="entry name" value="METHIONINE SYNTHASE"/>
    <property type="match status" value="1"/>
</dbReference>
<sequence length="379" mass="41026">MSKAQIRADHVGSLLRPQRLIDALSRETGIDVSESHATDFSIDFAAADQAAIAQVTGDFIREAVARQEAIGLDAVTDGEFRRAFFMGSFDQAVSGWAKSDDTITFHNDEGAVEIEARPVVAERLEVIATPGADEARLVASLTDRPVKVTFPAASSLATPQMFKPGVTDRHYASFEEMAMHLGQILRGQIDAAIEAGATYVQLDYPAYPLLLDDRFRALLGPGADAVLEASFAADAMIVQGVPDHVTTGLHLCRGNFRGMWMVDAKLDPIADRFFSLPYDVFLVEWDDTSRMGDYAALRGVPAGGPTVAMGLVSTKTGALEDEGDLVRHIEEAAQLVDLDQLALCPQCGFASEIAGNALTEDEQWAKLELVRRVADRVWG</sequence>
<dbReference type="EMBL" id="CP087164">
    <property type="protein sequence ID" value="UGS37342.1"/>
    <property type="molecule type" value="Genomic_DNA"/>
</dbReference>
<dbReference type="InterPro" id="IPR002629">
    <property type="entry name" value="Met_Synth_C/arc"/>
</dbReference>
<dbReference type="Proteomes" id="UP001162834">
    <property type="component" value="Chromosome"/>
</dbReference>
<proteinExistence type="predicted"/>
<dbReference type="GO" id="GO:0003871">
    <property type="term" value="F:5-methyltetrahydropteroyltriglutamate-homocysteine S-methyltransferase activity"/>
    <property type="evidence" value="ECO:0007669"/>
    <property type="project" value="InterPro"/>
</dbReference>
<gene>
    <name evidence="2" type="ORF">DSM104329_03757</name>
</gene>
<accession>A0A9E6Y0F0</accession>
<dbReference type="KEGG" id="sbae:DSM104329_03757"/>